<dbReference type="Gene3D" id="3.90.1570.30">
    <property type="match status" value="1"/>
</dbReference>
<dbReference type="InterPro" id="IPR029464">
    <property type="entry name" value="HSDR_N"/>
</dbReference>
<dbReference type="EMBL" id="CP002955">
    <property type="protein sequence ID" value="AEL26277.1"/>
    <property type="molecule type" value="Genomic_DNA"/>
</dbReference>
<gene>
    <name evidence="2" type="ordered locus">Cycma_2538</name>
</gene>
<dbReference type="HOGENOM" id="CLU_115841_1_0_10"/>
<sequence>MPSSFLWEIYVMKDLVAQLSEVTLNLPSYTMNIEKGDQGKYFVFDPIRKKKLLLTPEEWVRQHITHYLVEHMKYPGSLISLEKGLKYNALQKRFDILVLDRSGASFFLIECKAPDVKLSQRTVEQVCVYNNKFNAPYICISNGRMHFCLKKDLQTGKYSQISHFPEFEQNQ</sequence>
<feature type="domain" description="Type I restriction enzyme R protein N-terminal" evidence="1">
    <location>
        <begin position="56"/>
        <end position="165"/>
    </location>
</feature>
<protein>
    <recommendedName>
        <fullName evidence="1">Type I restriction enzyme R protein N-terminal domain-containing protein</fullName>
    </recommendedName>
</protein>
<keyword evidence="3" id="KW-1185">Reference proteome</keyword>
<evidence type="ECO:0000313" key="3">
    <source>
        <dbReference type="Proteomes" id="UP000001635"/>
    </source>
</evidence>
<organism evidence="2 3">
    <name type="scientific">Cyclobacterium marinum (strain ATCC 25205 / DSM 745 / LMG 13164 / NCIMB 1802)</name>
    <name type="common">Flectobacillus marinus</name>
    <dbReference type="NCBI Taxonomy" id="880070"/>
    <lineage>
        <taxon>Bacteria</taxon>
        <taxon>Pseudomonadati</taxon>
        <taxon>Bacteroidota</taxon>
        <taxon>Cytophagia</taxon>
        <taxon>Cytophagales</taxon>
        <taxon>Cyclobacteriaceae</taxon>
        <taxon>Cyclobacterium</taxon>
    </lineage>
</organism>
<dbReference type="AlphaFoldDB" id="G0IW57"/>
<dbReference type="STRING" id="880070.Cycma_2538"/>
<reference evidence="3" key="1">
    <citation type="submission" date="2011-07" db="EMBL/GenBank/DDBJ databases">
        <title>The complete genome of Cyclobacterium marinum DSM 745.</title>
        <authorList>
            <person name="Lucas S."/>
            <person name="Han J."/>
            <person name="Lapidus A."/>
            <person name="Bruce D."/>
            <person name="Goodwin L."/>
            <person name="Pitluck S."/>
            <person name="Peters L."/>
            <person name="Kyrpides N."/>
            <person name="Mavromatis K."/>
            <person name="Ivanova N."/>
            <person name="Ovchinnikova G."/>
            <person name="Chertkov O."/>
            <person name="Detter J.C."/>
            <person name="Tapia R."/>
            <person name="Han C."/>
            <person name="Land M."/>
            <person name="Hauser L."/>
            <person name="Markowitz V."/>
            <person name="Cheng J.-F."/>
            <person name="Hugenholtz P."/>
            <person name="Woyke T."/>
            <person name="Wu D."/>
            <person name="Tindall B."/>
            <person name="Schuetze A."/>
            <person name="Brambilla E."/>
            <person name="Klenk H.-P."/>
            <person name="Eisen J.A."/>
        </authorList>
    </citation>
    <scope>NUCLEOTIDE SEQUENCE [LARGE SCALE GENOMIC DNA]</scope>
    <source>
        <strain evidence="3">ATCC 25205 / DSM 745 / LMG 13164 / NCIMB 1802</strain>
    </source>
</reference>
<dbReference type="Pfam" id="PF13588">
    <property type="entry name" value="HSDR_N_2"/>
    <property type="match status" value="1"/>
</dbReference>
<dbReference type="Proteomes" id="UP000001635">
    <property type="component" value="Chromosome"/>
</dbReference>
<name>G0IW57_CYCMS</name>
<proteinExistence type="predicted"/>
<accession>G0IW57</accession>
<evidence type="ECO:0000313" key="2">
    <source>
        <dbReference type="EMBL" id="AEL26277.1"/>
    </source>
</evidence>
<dbReference type="eggNOG" id="COG4096">
    <property type="taxonomic scope" value="Bacteria"/>
</dbReference>
<dbReference type="KEGG" id="cmr:Cycma_2538"/>
<evidence type="ECO:0000259" key="1">
    <source>
        <dbReference type="Pfam" id="PF13588"/>
    </source>
</evidence>